<evidence type="ECO:0000313" key="4">
    <source>
        <dbReference type="Proteomes" id="UP001500540"/>
    </source>
</evidence>
<evidence type="ECO:0000259" key="2">
    <source>
        <dbReference type="Pfam" id="PF00535"/>
    </source>
</evidence>
<dbReference type="RefSeq" id="WP_344780728.1">
    <property type="nucleotide sequence ID" value="NZ_BAABAF010000002.1"/>
</dbReference>
<comment type="caution">
    <text evidence="3">The sequence shown here is derived from an EMBL/GenBank/DDBJ whole genome shotgun (WGS) entry which is preliminary data.</text>
</comment>
<dbReference type="EMBL" id="BAABAF010000002">
    <property type="protein sequence ID" value="GAA3757388.1"/>
    <property type="molecule type" value="Genomic_DNA"/>
</dbReference>
<dbReference type="PANTHER" id="PTHR43685">
    <property type="entry name" value="GLYCOSYLTRANSFERASE"/>
    <property type="match status" value="1"/>
</dbReference>
<proteinExistence type="predicted"/>
<dbReference type="InterPro" id="IPR001173">
    <property type="entry name" value="Glyco_trans_2-like"/>
</dbReference>
<evidence type="ECO:0000256" key="1">
    <source>
        <dbReference type="SAM" id="MobiDB-lite"/>
    </source>
</evidence>
<dbReference type="SUPFAM" id="SSF53448">
    <property type="entry name" value="Nucleotide-diphospho-sugar transferases"/>
    <property type="match status" value="1"/>
</dbReference>
<dbReference type="Proteomes" id="UP001500540">
    <property type="component" value="Unassembled WGS sequence"/>
</dbReference>
<evidence type="ECO:0000313" key="3">
    <source>
        <dbReference type="EMBL" id="GAA3757388.1"/>
    </source>
</evidence>
<gene>
    <name evidence="3" type="primary">mftF</name>
    <name evidence="3" type="ORF">GCM10022240_07720</name>
</gene>
<dbReference type="NCBIfam" id="TIGR03965">
    <property type="entry name" value="mycofact_glyco"/>
    <property type="match status" value="1"/>
</dbReference>
<sequence length="516" mass="56172">MSVRVSRAGTQKARDKRSPQLFDGDPQRRRLPDGFVVELAPNVTVGDDGGTLVCSFPEIIGLLADRGRALLHGRRMTVDGPETAQLVRDLMDAGLAHPVVAELPLADSDDITVVIPVKDRPRELTRLLDSLGGRLHTIVVDDGSDDPAATKDITQAHGCRVVLLPENIGPGGARNAGLREVTTGLVAFVDSDVVAEPDALLMLARHFADPAVGVALPRVIGLFEGDRTTWLGRYENSRSSLDLGELPSFVHAGSAAPWAPGTVTINRTAVIRDGFDESMQVGEDVDIVFRLGLDGWRTRFDPTVTVRHDHRATLGKWFRRKVFYASSAEPLNARFPYYVVPSLLTATDLGLIAAALAQRRWSVPVIGGLAALSAVRTVRRLRHAGAVRGAPVPEATAVAARSAWGHLQLLGLHVCSLLVRQWWPAAAVAAVFSRRVRRAVAVAAVVDAVVFRRRNRADLDLPRYFVGRRLDDVAFGFGWWLGAWRARSPASVLPDLRGVELPRSRTDLITFTRPAR</sequence>
<feature type="domain" description="Glycosyltransferase 2-like" evidence="2">
    <location>
        <begin position="112"/>
        <end position="233"/>
    </location>
</feature>
<dbReference type="InterPro" id="IPR050834">
    <property type="entry name" value="Glycosyltransf_2"/>
</dbReference>
<name>A0ABP7GAR4_9MICO</name>
<dbReference type="PANTHER" id="PTHR43685:SF2">
    <property type="entry name" value="GLYCOSYLTRANSFERASE 2-LIKE DOMAIN-CONTAINING PROTEIN"/>
    <property type="match status" value="1"/>
</dbReference>
<feature type="region of interest" description="Disordered" evidence="1">
    <location>
        <begin position="1"/>
        <end position="27"/>
    </location>
</feature>
<reference evidence="4" key="1">
    <citation type="journal article" date="2019" name="Int. J. Syst. Evol. Microbiol.">
        <title>The Global Catalogue of Microorganisms (GCM) 10K type strain sequencing project: providing services to taxonomists for standard genome sequencing and annotation.</title>
        <authorList>
            <consortium name="The Broad Institute Genomics Platform"/>
            <consortium name="The Broad Institute Genome Sequencing Center for Infectious Disease"/>
            <person name="Wu L."/>
            <person name="Ma J."/>
        </authorList>
    </citation>
    <scope>NUCLEOTIDE SEQUENCE [LARGE SCALE GENOMIC DNA]</scope>
    <source>
        <strain evidence="4">JCM 16950</strain>
    </source>
</reference>
<dbReference type="InterPro" id="IPR029044">
    <property type="entry name" value="Nucleotide-diphossugar_trans"/>
</dbReference>
<dbReference type="Gene3D" id="3.90.550.10">
    <property type="entry name" value="Spore Coat Polysaccharide Biosynthesis Protein SpsA, Chain A"/>
    <property type="match status" value="1"/>
</dbReference>
<accession>A0ABP7GAR4</accession>
<dbReference type="InterPro" id="IPR023981">
    <property type="entry name" value="MftF"/>
</dbReference>
<dbReference type="Pfam" id="PF00535">
    <property type="entry name" value="Glycos_transf_2"/>
    <property type="match status" value="1"/>
</dbReference>
<organism evidence="3 4">
    <name type="scientific">Microbacterium kribbense</name>
    <dbReference type="NCBI Taxonomy" id="433645"/>
    <lineage>
        <taxon>Bacteria</taxon>
        <taxon>Bacillati</taxon>
        <taxon>Actinomycetota</taxon>
        <taxon>Actinomycetes</taxon>
        <taxon>Micrococcales</taxon>
        <taxon>Microbacteriaceae</taxon>
        <taxon>Microbacterium</taxon>
    </lineage>
</organism>
<protein>
    <submittedName>
        <fullName evidence="3">Mycofactocin biosynthesis glycosyltransferase MftF</fullName>
    </submittedName>
</protein>
<keyword evidence="4" id="KW-1185">Reference proteome</keyword>